<dbReference type="InterPro" id="IPR010721">
    <property type="entry name" value="UstE-like"/>
</dbReference>
<dbReference type="AlphaFoldDB" id="A0A841KFB6"/>
<reference evidence="2 3" key="1">
    <citation type="submission" date="2020-08" db="EMBL/GenBank/DDBJ databases">
        <title>Genomic Encyclopedia of Type Strains, Phase IV (KMG-IV): sequencing the most valuable type-strain genomes for metagenomic binning, comparative biology and taxonomic classification.</title>
        <authorList>
            <person name="Goeker M."/>
        </authorList>
    </citation>
    <scope>NUCLEOTIDE SEQUENCE [LARGE SCALE GENOMIC DNA]</scope>
    <source>
        <strain evidence="2 3">DSM 107085</strain>
    </source>
</reference>
<proteinExistence type="predicted"/>
<dbReference type="OrthoDB" id="9779233at2"/>
<dbReference type="EMBL" id="JACHET010000001">
    <property type="protein sequence ID" value="MBB6182717.1"/>
    <property type="molecule type" value="Genomic_DNA"/>
</dbReference>
<feature type="transmembrane region" description="Helical" evidence="1">
    <location>
        <begin position="62"/>
        <end position="82"/>
    </location>
</feature>
<dbReference type="Gene3D" id="1.20.120.1630">
    <property type="match status" value="1"/>
</dbReference>
<evidence type="ECO:0000256" key="1">
    <source>
        <dbReference type="SAM" id="Phobius"/>
    </source>
</evidence>
<gene>
    <name evidence="2" type="ORF">HNQ86_000062</name>
</gene>
<protein>
    <submittedName>
        <fullName evidence="2">Steroid 5-alpha reductase family enzyme</fullName>
    </submittedName>
</protein>
<dbReference type="PANTHER" id="PTHR32251:SF17">
    <property type="entry name" value="STEROID 5-ALPHA REDUCTASE C-TERMINAL DOMAIN-CONTAINING PROTEIN"/>
    <property type="match status" value="1"/>
</dbReference>
<dbReference type="PANTHER" id="PTHR32251">
    <property type="entry name" value="3-OXO-5-ALPHA-STEROID 4-DEHYDROGENASE"/>
    <property type="match status" value="1"/>
</dbReference>
<feature type="transmembrane region" description="Helical" evidence="1">
    <location>
        <begin position="139"/>
        <end position="158"/>
    </location>
</feature>
<keyword evidence="1" id="KW-0472">Membrane</keyword>
<keyword evidence="1" id="KW-0812">Transmembrane</keyword>
<feature type="transmembrane region" description="Helical" evidence="1">
    <location>
        <begin position="38"/>
        <end position="56"/>
    </location>
</feature>
<name>A0A841KFB6_9GAMM</name>
<accession>A0A841KFB6</accession>
<dbReference type="RefSeq" id="WP_052394984.1">
    <property type="nucleotide sequence ID" value="NZ_JACHET010000001.1"/>
</dbReference>
<comment type="caution">
    <text evidence="2">The sequence shown here is derived from an EMBL/GenBank/DDBJ whole genome shotgun (WGS) entry which is preliminary data.</text>
</comment>
<sequence length="265" mass="29872">MPDFPLWTQPLLIFAATAVLMFLAWLRQRATRNAGIVDVVWAGSMTASAAAYAWLGEGSMEARLSVLVLGGLWGARLFLYLFRRVSGEPEDGRYAYLRQHWNDAQGKFLAFFLAQAGFTALLSLPFLAAANNATPLPRWALTLALLIWLLSVGGEALADRQLARFRADPAHRGTTCRAGLWRYSRHPNYFFEWTHWFVYPLLAIGSPIGWLAWSGPVLMLLFLYRLTGIPYTEAQALRSRGDDYRAYQRSTSAFIPWPPKKDALP</sequence>
<feature type="transmembrane region" description="Helical" evidence="1">
    <location>
        <begin position="196"/>
        <end position="224"/>
    </location>
</feature>
<dbReference type="Pfam" id="PF06966">
    <property type="entry name" value="DUF1295"/>
    <property type="match status" value="1"/>
</dbReference>
<dbReference type="PROSITE" id="PS50244">
    <property type="entry name" value="S5A_REDUCTASE"/>
    <property type="match status" value="1"/>
</dbReference>
<feature type="transmembrane region" description="Helical" evidence="1">
    <location>
        <begin position="6"/>
        <end position="26"/>
    </location>
</feature>
<evidence type="ECO:0000313" key="3">
    <source>
        <dbReference type="Proteomes" id="UP000560000"/>
    </source>
</evidence>
<dbReference type="GO" id="GO:0016020">
    <property type="term" value="C:membrane"/>
    <property type="evidence" value="ECO:0007669"/>
    <property type="project" value="TreeGrafter"/>
</dbReference>
<keyword evidence="1" id="KW-1133">Transmembrane helix</keyword>
<feature type="transmembrane region" description="Helical" evidence="1">
    <location>
        <begin position="108"/>
        <end position="127"/>
    </location>
</feature>
<organism evidence="2 3">
    <name type="scientific">Oleiagrimonas soli</name>
    <dbReference type="NCBI Taxonomy" id="1543381"/>
    <lineage>
        <taxon>Bacteria</taxon>
        <taxon>Pseudomonadati</taxon>
        <taxon>Pseudomonadota</taxon>
        <taxon>Gammaproteobacteria</taxon>
        <taxon>Lysobacterales</taxon>
        <taxon>Rhodanobacteraceae</taxon>
        <taxon>Oleiagrimonas</taxon>
    </lineage>
</organism>
<evidence type="ECO:0000313" key="2">
    <source>
        <dbReference type="EMBL" id="MBB6182717.1"/>
    </source>
</evidence>
<dbReference type="Proteomes" id="UP000560000">
    <property type="component" value="Unassembled WGS sequence"/>
</dbReference>